<evidence type="ECO:0000313" key="2">
    <source>
        <dbReference type="EMBL" id="CAB0002105.1"/>
    </source>
</evidence>
<dbReference type="EMBL" id="CADCXU010011942">
    <property type="protein sequence ID" value="CAB0002105.1"/>
    <property type="molecule type" value="Genomic_DNA"/>
</dbReference>
<feature type="region of interest" description="Disordered" evidence="1">
    <location>
        <begin position="20"/>
        <end position="63"/>
    </location>
</feature>
<feature type="compositionally biased region" description="Low complexity" evidence="1">
    <location>
        <begin position="37"/>
        <end position="63"/>
    </location>
</feature>
<evidence type="ECO:0000256" key="1">
    <source>
        <dbReference type="SAM" id="MobiDB-lite"/>
    </source>
</evidence>
<reference evidence="2 3" key="1">
    <citation type="submission" date="2020-02" db="EMBL/GenBank/DDBJ databases">
        <authorList>
            <person name="Ferguson B K."/>
        </authorList>
    </citation>
    <scope>NUCLEOTIDE SEQUENCE [LARGE SCALE GENOMIC DNA]</scope>
</reference>
<dbReference type="AlphaFoldDB" id="A0A6H5GHD5"/>
<protein>
    <submittedName>
        <fullName evidence="2">Uncharacterized protein</fullName>
    </submittedName>
</protein>
<organism evidence="2 3">
    <name type="scientific">Nesidiocoris tenuis</name>
    <dbReference type="NCBI Taxonomy" id="355587"/>
    <lineage>
        <taxon>Eukaryota</taxon>
        <taxon>Metazoa</taxon>
        <taxon>Ecdysozoa</taxon>
        <taxon>Arthropoda</taxon>
        <taxon>Hexapoda</taxon>
        <taxon>Insecta</taxon>
        <taxon>Pterygota</taxon>
        <taxon>Neoptera</taxon>
        <taxon>Paraneoptera</taxon>
        <taxon>Hemiptera</taxon>
        <taxon>Heteroptera</taxon>
        <taxon>Panheteroptera</taxon>
        <taxon>Cimicomorpha</taxon>
        <taxon>Miridae</taxon>
        <taxon>Dicyphina</taxon>
        <taxon>Nesidiocoris</taxon>
    </lineage>
</organism>
<evidence type="ECO:0000313" key="3">
    <source>
        <dbReference type="Proteomes" id="UP000479000"/>
    </source>
</evidence>
<gene>
    <name evidence="2" type="ORF">NTEN_LOCUS7892</name>
</gene>
<accession>A0A6H5GHD5</accession>
<name>A0A6H5GHD5_9HEMI</name>
<keyword evidence="3" id="KW-1185">Reference proteome</keyword>
<dbReference type="Proteomes" id="UP000479000">
    <property type="component" value="Unassembled WGS sequence"/>
</dbReference>
<proteinExistence type="predicted"/>
<sequence length="63" mass="6669">MFLRSHLNGMAGCHISQCAVGKPTSRHRKPGNNHQCLPSLISTASPSSSTPSESNFESDGSNN</sequence>